<dbReference type="EMBL" id="SZYD01000014">
    <property type="protein sequence ID" value="KAD4179498.1"/>
    <property type="molecule type" value="Genomic_DNA"/>
</dbReference>
<evidence type="ECO:0000256" key="1">
    <source>
        <dbReference type="SAM" id="MobiDB-lite"/>
    </source>
</evidence>
<proteinExistence type="predicted"/>
<evidence type="ECO:0000313" key="2">
    <source>
        <dbReference type="EMBL" id="KAD4179498.1"/>
    </source>
</evidence>
<name>A0A5N6MYN9_9ASTR</name>
<protein>
    <submittedName>
        <fullName evidence="2">Uncharacterized protein</fullName>
    </submittedName>
</protein>
<comment type="caution">
    <text evidence="2">The sequence shown here is derived from an EMBL/GenBank/DDBJ whole genome shotgun (WGS) entry which is preliminary data.</text>
</comment>
<feature type="region of interest" description="Disordered" evidence="1">
    <location>
        <begin position="37"/>
        <end position="98"/>
    </location>
</feature>
<feature type="compositionally biased region" description="Basic and acidic residues" evidence="1">
    <location>
        <begin position="59"/>
        <end position="69"/>
    </location>
</feature>
<dbReference type="AlphaFoldDB" id="A0A5N6MYN9"/>
<gene>
    <name evidence="2" type="ORF">E3N88_28089</name>
</gene>
<keyword evidence="3" id="KW-1185">Reference proteome</keyword>
<accession>A0A5N6MYN9</accession>
<organism evidence="2 3">
    <name type="scientific">Mikania micrantha</name>
    <name type="common">bitter vine</name>
    <dbReference type="NCBI Taxonomy" id="192012"/>
    <lineage>
        <taxon>Eukaryota</taxon>
        <taxon>Viridiplantae</taxon>
        <taxon>Streptophyta</taxon>
        <taxon>Embryophyta</taxon>
        <taxon>Tracheophyta</taxon>
        <taxon>Spermatophyta</taxon>
        <taxon>Magnoliopsida</taxon>
        <taxon>eudicotyledons</taxon>
        <taxon>Gunneridae</taxon>
        <taxon>Pentapetalae</taxon>
        <taxon>asterids</taxon>
        <taxon>campanulids</taxon>
        <taxon>Asterales</taxon>
        <taxon>Asteraceae</taxon>
        <taxon>Asteroideae</taxon>
        <taxon>Heliantheae alliance</taxon>
        <taxon>Eupatorieae</taxon>
        <taxon>Mikania</taxon>
    </lineage>
</organism>
<reference evidence="2 3" key="1">
    <citation type="submission" date="2019-05" db="EMBL/GenBank/DDBJ databases">
        <title>Mikania micrantha, genome provides insights into the molecular mechanism of rapid growth.</title>
        <authorList>
            <person name="Liu B."/>
        </authorList>
    </citation>
    <scope>NUCLEOTIDE SEQUENCE [LARGE SCALE GENOMIC DNA]</scope>
    <source>
        <strain evidence="2">NLD-2019</strain>
        <tissue evidence="2">Leaf</tissue>
    </source>
</reference>
<evidence type="ECO:0000313" key="3">
    <source>
        <dbReference type="Proteomes" id="UP000326396"/>
    </source>
</evidence>
<dbReference type="Proteomes" id="UP000326396">
    <property type="component" value="Linkage Group LG4"/>
</dbReference>
<sequence>MFTLTQVNEGIKVLDIMHLMVLAKPFIFDPERLPLDNPDNGSDWKNSHQVGKGKSSGPEGREDNKEDPIRSFGSISLGGDYSPMQPPKTKTKTSEDNPLTKTVAEYFYSSKGDDNRHPGLRTTKITYRESDRTPYFNSAALNAKDHMKP</sequence>
<feature type="compositionally biased region" description="Polar residues" evidence="1">
    <location>
        <begin position="39"/>
        <end position="49"/>
    </location>
</feature>